<dbReference type="Proteomes" id="UP001221898">
    <property type="component" value="Unassembled WGS sequence"/>
</dbReference>
<keyword evidence="3" id="KW-1185">Reference proteome</keyword>
<dbReference type="EMBL" id="JAINUG010000077">
    <property type="protein sequence ID" value="KAJ8400395.1"/>
    <property type="molecule type" value="Genomic_DNA"/>
</dbReference>
<organism evidence="2 3">
    <name type="scientific">Aldrovandia affinis</name>
    <dbReference type="NCBI Taxonomy" id="143900"/>
    <lineage>
        <taxon>Eukaryota</taxon>
        <taxon>Metazoa</taxon>
        <taxon>Chordata</taxon>
        <taxon>Craniata</taxon>
        <taxon>Vertebrata</taxon>
        <taxon>Euteleostomi</taxon>
        <taxon>Actinopterygii</taxon>
        <taxon>Neopterygii</taxon>
        <taxon>Teleostei</taxon>
        <taxon>Notacanthiformes</taxon>
        <taxon>Halosauridae</taxon>
        <taxon>Aldrovandia</taxon>
    </lineage>
</organism>
<gene>
    <name evidence="2" type="ORF">AAFF_G00397780</name>
</gene>
<reference evidence="2" key="1">
    <citation type="journal article" date="2023" name="Science">
        <title>Genome structures resolve the early diversification of teleost fishes.</title>
        <authorList>
            <person name="Parey E."/>
            <person name="Louis A."/>
            <person name="Montfort J."/>
            <person name="Bouchez O."/>
            <person name="Roques C."/>
            <person name="Iampietro C."/>
            <person name="Lluch J."/>
            <person name="Castinel A."/>
            <person name="Donnadieu C."/>
            <person name="Desvignes T."/>
            <person name="Floi Bucao C."/>
            <person name="Jouanno E."/>
            <person name="Wen M."/>
            <person name="Mejri S."/>
            <person name="Dirks R."/>
            <person name="Jansen H."/>
            <person name="Henkel C."/>
            <person name="Chen W.J."/>
            <person name="Zahm M."/>
            <person name="Cabau C."/>
            <person name="Klopp C."/>
            <person name="Thompson A.W."/>
            <person name="Robinson-Rechavi M."/>
            <person name="Braasch I."/>
            <person name="Lecointre G."/>
            <person name="Bobe J."/>
            <person name="Postlethwait J.H."/>
            <person name="Berthelot C."/>
            <person name="Roest Crollius H."/>
            <person name="Guiguen Y."/>
        </authorList>
    </citation>
    <scope>NUCLEOTIDE SEQUENCE</scope>
    <source>
        <strain evidence="2">NC1722</strain>
    </source>
</reference>
<evidence type="ECO:0000313" key="3">
    <source>
        <dbReference type="Proteomes" id="UP001221898"/>
    </source>
</evidence>
<comment type="caution">
    <text evidence="2">The sequence shown here is derived from an EMBL/GenBank/DDBJ whole genome shotgun (WGS) entry which is preliminary data.</text>
</comment>
<proteinExistence type="predicted"/>
<feature type="compositionally biased region" description="Basic and acidic residues" evidence="1">
    <location>
        <begin position="102"/>
        <end position="117"/>
    </location>
</feature>
<protein>
    <submittedName>
        <fullName evidence="2">Uncharacterized protein</fullName>
    </submittedName>
</protein>
<dbReference type="AlphaFoldDB" id="A0AAD7WKV4"/>
<evidence type="ECO:0000256" key="1">
    <source>
        <dbReference type="SAM" id="MobiDB-lite"/>
    </source>
</evidence>
<name>A0AAD7WKV4_9TELE</name>
<feature type="region of interest" description="Disordered" evidence="1">
    <location>
        <begin position="1"/>
        <end position="117"/>
    </location>
</feature>
<evidence type="ECO:0000313" key="2">
    <source>
        <dbReference type="EMBL" id="KAJ8400395.1"/>
    </source>
</evidence>
<feature type="compositionally biased region" description="Basic residues" evidence="1">
    <location>
        <begin position="1"/>
        <end position="10"/>
    </location>
</feature>
<accession>A0AAD7WKV4</accession>
<sequence length="117" mass="13241">MYTNKGRHNVGLHMLNKSGHGAHRTPAKAVDMAWAGRRHCRNHQRQGAGPLQAPDQQTRRQEGTASIHQLRHRLTETRLESSSDPLGWTRDPLRSVPLISATEEHSDRTLCHSDRTL</sequence>